<accession>A0AAX4MWL7</accession>
<keyword evidence="1" id="KW-0175">Coiled coil</keyword>
<dbReference type="EMBL" id="PP496413">
    <property type="protein sequence ID" value="WYV99088.1"/>
    <property type="molecule type" value="Genomic_DNA"/>
</dbReference>
<sequence length="140" mass="15715">MNKFNLGDTLLVTSTGLSYSTYQRGAERLGITDIWKKGRWASDHLTDDISTVKVLSFVHCNGDYIYGVQCEKGMGWVIGEGGLKLVQKDQGAVAVQLAATRRECVDYAKGIIQMDSELQALRKELEELREFKQRVLEAIK</sequence>
<reference evidence="2 3" key="1">
    <citation type="submission" date="2024-03" db="EMBL/GenBank/DDBJ databases">
        <title>Isolation and characterization of a phage collection against Pseudomonas putida.</title>
        <authorList>
            <person name="Brauer A."/>
            <person name="Rosendahl S."/>
            <person name="Kangsep A."/>
            <person name="Rikberg R."/>
            <person name="Lewanczyk A.C."/>
            <person name="Horak R."/>
            <person name="Tamman H."/>
        </authorList>
    </citation>
    <scope>NUCLEOTIDE SEQUENCE [LARGE SCALE GENOMIC DNA]</scope>
</reference>
<feature type="coiled-coil region" evidence="1">
    <location>
        <begin position="111"/>
        <end position="138"/>
    </location>
</feature>
<name>A0AAX4MWL7_9CAUD</name>
<organism evidence="2 3">
    <name type="scientific">Pseudomonas phage vB_PpuM-Amme-3</name>
    <dbReference type="NCBI Taxonomy" id="3132617"/>
    <lineage>
        <taxon>Viruses</taxon>
        <taxon>Duplodnaviria</taxon>
        <taxon>Heunggongvirae</taxon>
        <taxon>Uroviricota</taxon>
        <taxon>Caudoviricetes</taxon>
        <taxon>Vandenendeviridae</taxon>
        <taxon>Gorskivirinae</taxon>
        <taxon>Tartuvirus</taxon>
        <taxon>Tartuvirus amme3</taxon>
    </lineage>
</organism>
<dbReference type="Proteomes" id="UP001438490">
    <property type="component" value="Segment"/>
</dbReference>
<protein>
    <submittedName>
        <fullName evidence="2">Uncharacterized protein</fullName>
    </submittedName>
</protein>
<evidence type="ECO:0000256" key="1">
    <source>
        <dbReference type="SAM" id="Coils"/>
    </source>
</evidence>
<evidence type="ECO:0000313" key="2">
    <source>
        <dbReference type="EMBL" id="WYV99088.1"/>
    </source>
</evidence>
<keyword evidence="3" id="KW-1185">Reference proteome</keyword>
<proteinExistence type="predicted"/>
<evidence type="ECO:0000313" key="3">
    <source>
        <dbReference type="Proteomes" id="UP001438490"/>
    </source>
</evidence>
<gene>
    <name evidence="2" type="ORF">Amme3_00092</name>
</gene>